<dbReference type="GO" id="GO:0003700">
    <property type="term" value="F:DNA-binding transcription factor activity"/>
    <property type="evidence" value="ECO:0007669"/>
    <property type="project" value="InterPro"/>
</dbReference>
<feature type="region of interest" description="Disordered" evidence="1">
    <location>
        <begin position="146"/>
        <end position="198"/>
    </location>
</feature>
<feature type="compositionally biased region" description="Basic and acidic residues" evidence="1">
    <location>
        <begin position="1"/>
        <end position="12"/>
    </location>
</feature>
<evidence type="ECO:0000313" key="2">
    <source>
        <dbReference type="EMBL" id="OCF58539.1"/>
    </source>
</evidence>
<evidence type="ECO:0000256" key="1">
    <source>
        <dbReference type="SAM" id="MobiDB-lite"/>
    </source>
</evidence>
<dbReference type="EMBL" id="KI669462">
    <property type="protein sequence ID" value="OCF58539.1"/>
    <property type="molecule type" value="Genomic_DNA"/>
</dbReference>
<proteinExistence type="predicted"/>
<gene>
    <name evidence="2" type="ORF">L486_04572</name>
</gene>
<accession>A0A1B9ISN2</accession>
<protein>
    <recommendedName>
        <fullName evidence="4">BZIP domain-containing protein</fullName>
    </recommendedName>
</protein>
<evidence type="ECO:0000313" key="3">
    <source>
        <dbReference type="Proteomes" id="UP000092583"/>
    </source>
</evidence>
<feature type="compositionally biased region" description="Basic and acidic residues" evidence="1">
    <location>
        <begin position="180"/>
        <end position="194"/>
    </location>
</feature>
<dbReference type="Proteomes" id="UP000092583">
    <property type="component" value="Unassembled WGS sequence"/>
</dbReference>
<organism evidence="2 3">
    <name type="scientific">Kwoniella mangroviensis CBS 10435</name>
    <dbReference type="NCBI Taxonomy" id="1331196"/>
    <lineage>
        <taxon>Eukaryota</taxon>
        <taxon>Fungi</taxon>
        <taxon>Dikarya</taxon>
        <taxon>Basidiomycota</taxon>
        <taxon>Agaricomycotina</taxon>
        <taxon>Tremellomycetes</taxon>
        <taxon>Tremellales</taxon>
        <taxon>Cryptococcaceae</taxon>
        <taxon>Kwoniella</taxon>
    </lineage>
</organism>
<keyword evidence="3" id="KW-1185">Reference proteome</keyword>
<reference evidence="3" key="2">
    <citation type="submission" date="2013-12" db="EMBL/GenBank/DDBJ databases">
        <title>Evolution of pathogenesis and genome organization in the Tremellales.</title>
        <authorList>
            <person name="Cuomo C."/>
            <person name="Litvintseva A."/>
            <person name="Heitman J."/>
            <person name="Chen Y."/>
            <person name="Sun S."/>
            <person name="Springer D."/>
            <person name="Dromer F."/>
            <person name="Young S."/>
            <person name="Zeng Q."/>
            <person name="Chapman S."/>
            <person name="Gujja S."/>
            <person name="Saif S."/>
            <person name="Birren B."/>
        </authorList>
    </citation>
    <scope>NUCLEOTIDE SEQUENCE [LARGE SCALE GENOMIC DNA]</scope>
    <source>
        <strain evidence="3">CBS 10435</strain>
    </source>
</reference>
<evidence type="ECO:0008006" key="4">
    <source>
        <dbReference type="Google" id="ProtNLM"/>
    </source>
</evidence>
<dbReference type="InterPro" id="IPR046347">
    <property type="entry name" value="bZIP_sf"/>
</dbReference>
<reference evidence="2 3" key="1">
    <citation type="submission" date="2013-07" db="EMBL/GenBank/DDBJ databases">
        <title>The Genome Sequence of Kwoniella mangroviensis CBS10435.</title>
        <authorList>
            <consortium name="The Broad Institute Genome Sequencing Platform"/>
            <person name="Cuomo C."/>
            <person name="Litvintseva A."/>
            <person name="Chen Y."/>
            <person name="Heitman J."/>
            <person name="Sun S."/>
            <person name="Springer D."/>
            <person name="Dromer F."/>
            <person name="Young S.K."/>
            <person name="Zeng Q."/>
            <person name="Gargeya S."/>
            <person name="Fitzgerald M."/>
            <person name="Abouelleil A."/>
            <person name="Alvarado L."/>
            <person name="Berlin A.M."/>
            <person name="Chapman S.B."/>
            <person name="Dewar J."/>
            <person name="Goldberg J."/>
            <person name="Griggs A."/>
            <person name="Gujja S."/>
            <person name="Hansen M."/>
            <person name="Howarth C."/>
            <person name="Imamovic A."/>
            <person name="Larimer J."/>
            <person name="McCowan C."/>
            <person name="Murphy C."/>
            <person name="Pearson M."/>
            <person name="Priest M."/>
            <person name="Roberts A."/>
            <person name="Saif S."/>
            <person name="Shea T."/>
            <person name="Sykes S."/>
            <person name="Wortman J."/>
            <person name="Nusbaum C."/>
            <person name="Birren B."/>
        </authorList>
    </citation>
    <scope>NUCLEOTIDE SEQUENCE [LARGE SCALE GENOMIC DNA]</scope>
    <source>
        <strain evidence="2 3">CBS 10435</strain>
    </source>
</reference>
<dbReference type="Gene3D" id="1.20.5.170">
    <property type="match status" value="1"/>
</dbReference>
<feature type="compositionally biased region" description="Polar residues" evidence="1">
    <location>
        <begin position="154"/>
        <end position="177"/>
    </location>
</feature>
<dbReference type="AlphaFoldDB" id="A0A1B9ISN2"/>
<feature type="region of interest" description="Disordered" evidence="1">
    <location>
        <begin position="1"/>
        <end position="38"/>
    </location>
</feature>
<name>A0A1B9ISN2_9TREE</name>
<sequence>MYNHPSTHEHHPQNTYDDDQPQMSAGYVPQDFNSTDWADPGLSFDDGSLDHTQFPPSWLGSVAHLSQETYQQGYGTNPTDFFPTVDQVLSDNLYRTMWQYLPATGHEANSSTALGETQLDCSTAIVDPHRPMIHSSSNTSLLLQAPSAQPQAFAQMTSTIGPPTGPSHTTRDNTGGSRYSPEERKARNKEANKRFRERRNRHIKELESGMAVHEKLITQARASSQQATYERNVEQGRYHQLQALCRDNFGSEHEFTDEERQWIESEARRDYYPS</sequence>
<dbReference type="CDD" id="cd14686">
    <property type="entry name" value="bZIP"/>
    <property type="match status" value="1"/>
</dbReference>
<dbReference type="SUPFAM" id="SSF57959">
    <property type="entry name" value="Leucine zipper domain"/>
    <property type="match status" value="1"/>
</dbReference>